<keyword evidence="1" id="KW-1133">Transmembrane helix</keyword>
<keyword evidence="1" id="KW-0472">Membrane</keyword>
<proteinExistence type="predicted"/>
<comment type="caution">
    <text evidence="2">The sequence shown here is derived from an EMBL/GenBank/DDBJ whole genome shotgun (WGS) entry which is preliminary data.</text>
</comment>
<name>A0A645EG39_9ZZZZ</name>
<organism evidence="2">
    <name type="scientific">bioreactor metagenome</name>
    <dbReference type="NCBI Taxonomy" id="1076179"/>
    <lineage>
        <taxon>unclassified sequences</taxon>
        <taxon>metagenomes</taxon>
        <taxon>ecological metagenomes</taxon>
    </lineage>
</organism>
<evidence type="ECO:0000256" key="1">
    <source>
        <dbReference type="SAM" id="Phobius"/>
    </source>
</evidence>
<reference evidence="2" key="1">
    <citation type="submission" date="2019-08" db="EMBL/GenBank/DDBJ databases">
        <authorList>
            <person name="Kucharzyk K."/>
            <person name="Murdoch R.W."/>
            <person name="Higgins S."/>
            <person name="Loffler F."/>
        </authorList>
    </citation>
    <scope>NUCLEOTIDE SEQUENCE</scope>
</reference>
<accession>A0A645EG39</accession>
<feature type="transmembrane region" description="Helical" evidence="1">
    <location>
        <begin position="27"/>
        <end position="44"/>
    </location>
</feature>
<gene>
    <name evidence="2" type="ORF">SDC9_147446</name>
</gene>
<dbReference type="AlphaFoldDB" id="A0A645EG39"/>
<protein>
    <submittedName>
        <fullName evidence="2">Uncharacterized protein</fullName>
    </submittedName>
</protein>
<evidence type="ECO:0000313" key="2">
    <source>
        <dbReference type="EMBL" id="MPN00252.1"/>
    </source>
</evidence>
<sequence length="65" mass="7268">MVFGSALTNDNVAAFYYFTRILFNTKAFAFAVSAVGCTSLSLFMSKELQIKETDAHYFCTSTKFT</sequence>
<keyword evidence="1" id="KW-0812">Transmembrane</keyword>
<dbReference type="EMBL" id="VSSQ01046288">
    <property type="protein sequence ID" value="MPN00252.1"/>
    <property type="molecule type" value="Genomic_DNA"/>
</dbReference>